<reference evidence="2" key="1">
    <citation type="submission" date="2021-06" db="EMBL/GenBank/DDBJ databases">
        <authorList>
            <person name="Kallberg Y."/>
            <person name="Tangrot J."/>
            <person name="Rosling A."/>
        </authorList>
    </citation>
    <scope>NUCLEOTIDE SEQUENCE</scope>
    <source>
        <strain evidence="2">BR232B</strain>
    </source>
</reference>
<name>A0A9N9F9B6_9GLOM</name>
<feature type="transmembrane region" description="Helical" evidence="1">
    <location>
        <begin position="100"/>
        <end position="118"/>
    </location>
</feature>
<protein>
    <submittedName>
        <fullName evidence="2">1504_t:CDS:1</fullName>
    </submittedName>
</protein>
<keyword evidence="1" id="KW-1133">Transmembrane helix</keyword>
<dbReference type="Proteomes" id="UP000789739">
    <property type="component" value="Unassembled WGS sequence"/>
</dbReference>
<dbReference type="OrthoDB" id="2364454at2759"/>
<dbReference type="AlphaFoldDB" id="A0A9N9F9B6"/>
<keyword evidence="1" id="KW-0812">Transmembrane</keyword>
<feature type="transmembrane region" description="Helical" evidence="1">
    <location>
        <begin position="67"/>
        <end position="88"/>
    </location>
</feature>
<accession>A0A9N9F9B6</accession>
<evidence type="ECO:0000313" key="2">
    <source>
        <dbReference type="EMBL" id="CAG8518288.1"/>
    </source>
</evidence>
<gene>
    <name evidence="2" type="ORF">PBRASI_LOCUS3482</name>
</gene>
<evidence type="ECO:0000256" key="1">
    <source>
        <dbReference type="SAM" id="Phobius"/>
    </source>
</evidence>
<keyword evidence="1" id="KW-0472">Membrane</keyword>
<organism evidence="2 3">
    <name type="scientific">Paraglomus brasilianum</name>
    <dbReference type="NCBI Taxonomy" id="144538"/>
    <lineage>
        <taxon>Eukaryota</taxon>
        <taxon>Fungi</taxon>
        <taxon>Fungi incertae sedis</taxon>
        <taxon>Mucoromycota</taxon>
        <taxon>Glomeromycotina</taxon>
        <taxon>Glomeromycetes</taxon>
        <taxon>Paraglomerales</taxon>
        <taxon>Paraglomeraceae</taxon>
        <taxon>Paraglomus</taxon>
    </lineage>
</organism>
<sequence length="224" mass="25520">MKLVIIPLTEDNVPCCNCFSSAHSFKAEWCLDLYGYLNKQEFQNELTKLNNAIKQYPLLSRKSKRSLTYICVGLFMLMFLFLALIPFIGMSYGGPVGSSYIFFAAIDFLLGLAIPIGRKTIDNMAKNRARAFEKYMRESWLLDINRRAFPTAHWNIRFRDVLTHYSINMNANGKGTVTPKYAEEVELILEIHDGLSGRTAHTIRVNLPLIVVPTTQPLQMVTMA</sequence>
<comment type="caution">
    <text evidence="2">The sequence shown here is derived from an EMBL/GenBank/DDBJ whole genome shotgun (WGS) entry which is preliminary data.</text>
</comment>
<proteinExistence type="predicted"/>
<evidence type="ECO:0000313" key="3">
    <source>
        <dbReference type="Proteomes" id="UP000789739"/>
    </source>
</evidence>
<dbReference type="EMBL" id="CAJVPI010000316">
    <property type="protein sequence ID" value="CAG8518288.1"/>
    <property type="molecule type" value="Genomic_DNA"/>
</dbReference>
<keyword evidence="3" id="KW-1185">Reference proteome</keyword>